<reference evidence="1" key="1">
    <citation type="journal article" date="2002" name="Nature">
        <title>The genome sequence and structure of rice chromosome 1.</title>
        <authorList>
            <person name="Sasaki T."/>
            <person name="Matsumoto T."/>
            <person name="Yamamoto K."/>
            <person name="Sakata K."/>
            <person name="Baba T."/>
            <person name="Katayose Y."/>
            <person name="Wu J."/>
            <person name="Niimura Y."/>
            <person name="Cheng Z."/>
            <person name="Nagamura Y."/>
            <person name="Antonio B.A."/>
            <person name="Kanamori H."/>
            <person name="Hosokawa S."/>
            <person name="Masukawa M."/>
            <person name="Arikawa K."/>
            <person name="Chiden Y."/>
            <person name="Hayashi M."/>
            <person name="Okamoto M."/>
            <person name="Ando T."/>
            <person name="Aoki H."/>
            <person name="Arita K."/>
            <person name="Hamada M."/>
            <person name="Harada C."/>
            <person name="Hijishita S."/>
            <person name="Honda M."/>
            <person name="Ichikawa Y."/>
            <person name="Idonuma A."/>
            <person name="Iijima M."/>
            <person name="Ikeda M."/>
            <person name="Ikeno M."/>
            <person name="Itoh S."/>
            <person name="Itoh T."/>
            <person name="Itoh Y."/>
            <person name="Itoh Y."/>
            <person name="Iwabuchi A."/>
            <person name="Kamiya K."/>
            <person name="Karasawa W."/>
            <person name="Katagiri S."/>
            <person name="Kikuta A."/>
            <person name="Kobayashi N."/>
            <person name="Kono I."/>
            <person name="Machita K."/>
            <person name="Maehara T."/>
            <person name="Mizuno H."/>
            <person name="Mizubayashi T."/>
            <person name="Mukai Y."/>
            <person name="Nagasaki H."/>
            <person name="Nakashima M."/>
            <person name="Nakama Y."/>
            <person name="Nakamichi Y."/>
            <person name="Nakamura M."/>
            <person name="Namiki N."/>
            <person name="Negishi M."/>
            <person name="Ohta I."/>
            <person name="Ono N."/>
            <person name="Saji S."/>
            <person name="Sakai K."/>
            <person name="Shibata M."/>
            <person name="Shimokawa T."/>
            <person name="Shomura A."/>
            <person name="Song J."/>
            <person name="Takazaki Y."/>
            <person name="Terasawa K."/>
            <person name="Tsuji K."/>
            <person name="Waki K."/>
            <person name="Yamagata H."/>
            <person name="Yamane H."/>
            <person name="Yoshiki S."/>
            <person name="Yoshihara R."/>
            <person name="Yukawa K."/>
            <person name="Zhong H."/>
            <person name="Iwama H."/>
            <person name="Endo T."/>
            <person name="Ito H."/>
            <person name="Hahn J.H."/>
            <person name="Kim H.I."/>
            <person name="Eun M.Y."/>
            <person name="Yano M."/>
            <person name="Jiang J."/>
            <person name="Gojobori T."/>
        </authorList>
    </citation>
    <scope>NUCLEOTIDE SEQUENCE</scope>
</reference>
<sequence length="60" mass="6491">MALNREVAGAGGLGRVFRGHLCEEDDDANSPPEVEDEQYEGGKVDFLCELPLLERIDGGT</sequence>
<dbReference type="Proteomes" id="UP000817658">
    <property type="component" value="Chromosome 1"/>
</dbReference>
<dbReference type="EMBL" id="AP004821">
    <property type="protein sequence ID" value="BAD69087.1"/>
    <property type="molecule type" value="Genomic_DNA"/>
</dbReference>
<dbReference type="Proteomes" id="UP000000763">
    <property type="component" value="Chromosome 1"/>
</dbReference>
<proteinExistence type="predicted"/>
<dbReference type="AlphaFoldDB" id="Q5VMQ4"/>
<evidence type="ECO:0000313" key="2">
    <source>
        <dbReference type="EMBL" id="BAD69271.1"/>
    </source>
</evidence>
<reference evidence="3" key="4">
    <citation type="journal article" date="2008" name="Nucleic Acids Res.">
        <title>The rice annotation project database (RAP-DB): 2008 update.</title>
        <authorList>
            <consortium name="The rice annotation project (RAP)"/>
        </authorList>
    </citation>
    <scope>GENOME REANNOTATION</scope>
    <source>
        <strain evidence="3">cv. Nipponbare</strain>
    </source>
</reference>
<protein>
    <submittedName>
        <fullName evidence="1">Uncharacterized protein</fullName>
    </submittedName>
</protein>
<dbReference type="EMBL" id="AP006237">
    <property type="protein sequence ID" value="BAD69271.1"/>
    <property type="molecule type" value="Genomic_DNA"/>
</dbReference>
<accession>Q5VMQ4</accession>
<accession>Q5VN88</accession>
<evidence type="ECO:0000313" key="1">
    <source>
        <dbReference type="EMBL" id="BAD69087.1"/>
    </source>
</evidence>
<organism evidence="1">
    <name type="scientific">Oryza sativa subsp. japonica</name>
    <name type="common">Rice</name>
    <dbReference type="NCBI Taxonomy" id="39947"/>
    <lineage>
        <taxon>Eukaryota</taxon>
        <taxon>Viridiplantae</taxon>
        <taxon>Streptophyta</taxon>
        <taxon>Embryophyta</taxon>
        <taxon>Tracheophyta</taxon>
        <taxon>Spermatophyta</taxon>
        <taxon>Magnoliopsida</taxon>
        <taxon>Liliopsida</taxon>
        <taxon>Poales</taxon>
        <taxon>Poaceae</taxon>
        <taxon>BOP clade</taxon>
        <taxon>Oryzoideae</taxon>
        <taxon>Oryzeae</taxon>
        <taxon>Oryzinae</taxon>
        <taxon>Oryza</taxon>
        <taxon>Oryza sativa</taxon>
    </lineage>
</organism>
<reference evidence="2" key="2">
    <citation type="submission" date="2003-02" db="EMBL/GenBank/DDBJ databases">
        <authorList>
            <person name="Sasaki T."/>
            <person name="Matsumoto T."/>
            <person name="Katayose Y."/>
        </authorList>
    </citation>
    <scope>NUCLEOTIDE SEQUENCE</scope>
</reference>
<evidence type="ECO:0000313" key="3">
    <source>
        <dbReference type="Proteomes" id="UP000000763"/>
    </source>
</evidence>
<gene>
    <name evidence="2" type="ORF">OSJNBb0008D07.4</name>
    <name evidence="1" type="ORF">P0676G08.44</name>
</gene>
<name>Q5VMQ4_ORYSJ</name>
<reference evidence="3" key="3">
    <citation type="journal article" date="2005" name="Nature">
        <title>The map-based sequence of the rice genome.</title>
        <authorList>
            <consortium name="International rice genome sequencing project (IRGSP)"/>
            <person name="Matsumoto T."/>
            <person name="Wu J."/>
            <person name="Kanamori H."/>
            <person name="Katayose Y."/>
            <person name="Fujisawa M."/>
            <person name="Namiki N."/>
            <person name="Mizuno H."/>
            <person name="Yamamoto K."/>
            <person name="Antonio B.A."/>
            <person name="Baba T."/>
            <person name="Sakata K."/>
            <person name="Nagamura Y."/>
            <person name="Aoki H."/>
            <person name="Arikawa K."/>
            <person name="Arita K."/>
            <person name="Bito T."/>
            <person name="Chiden Y."/>
            <person name="Fujitsuka N."/>
            <person name="Fukunaka R."/>
            <person name="Hamada M."/>
            <person name="Harada C."/>
            <person name="Hayashi A."/>
            <person name="Hijishita S."/>
            <person name="Honda M."/>
            <person name="Hosokawa S."/>
            <person name="Ichikawa Y."/>
            <person name="Idonuma A."/>
            <person name="Iijima M."/>
            <person name="Ikeda M."/>
            <person name="Ikeno M."/>
            <person name="Ito K."/>
            <person name="Ito S."/>
            <person name="Ito T."/>
            <person name="Ito Y."/>
            <person name="Ito Y."/>
            <person name="Iwabuchi A."/>
            <person name="Kamiya K."/>
            <person name="Karasawa W."/>
            <person name="Kurita K."/>
            <person name="Katagiri S."/>
            <person name="Kikuta A."/>
            <person name="Kobayashi H."/>
            <person name="Kobayashi N."/>
            <person name="Machita K."/>
            <person name="Maehara T."/>
            <person name="Masukawa M."/>
            <person name="Mizubayashi T."/>
            <person name="Mukai Y."/>
            <person name="Nagasaki H."/>
            <person name="Nagata Y."/>
            <person name="Naito S."/>
            <person name="Nakashima M."/>
            <person name="Nakama Y."/>
            <person name="Nakamichi Y."/>
            <person name="Nakamura M."/>
            <person name="Meguro A."/>
            <person name="Negishi M."/>
            <person name="Ohta I."/>
            <person name="Ohta T."/>
            <person name="Okamoto M."/>
            <person name="Ono N."/>
            <person name="Saji S."/>
            <person name="Sakaguchi M."/>
            <person name="Sakai K."/>
            <person name="Shibata M."/>
            <person name="Shimokawa T."/>
            <person name="Song J."/>
            <person name="Takazaki Y."/>
            <person name="Terasawa K."/>
            <person name="Tsugane M."/>
            <person name="Tsuji K."/>
            <person name="Ueda S."/>
            <person name="Waki K."/>
            <person name="Yamagata H."/>
            <person name="Yamamoto M."/>
            <person name="Yamamoto S."/>
            <person name="Yamane H."/>
            <person name="Yoshiki S."/>
            <person name="Yoshihara R."/>
            <person name="Yukawa K."/>
            <person name="Zhong H."/>
            <person name="Yano M."/>
            <person name="Yuan Q."/>
            <person name="Ouyang S."/>
            <person name="Liu J."/>
            <person name="Jones K.M."/>
            <person name="Gansberger K."/>
            <person name="Moffat K."/>
            <person name="Hill J."/>
            <person name="Bera J."/>
            <person name="Fadrosh D."/>
            <person name="Jin S."/>
            <person name="Johri S."/>
            <person name="Kim M."/>
            <person name="Overton L."/>
            <person name="Reardon M."/>
            <person name="Tsitrin T."/>
            <person name="Vuong H."/>
            <person name="Weaver B."/>
            <person name="Ciecko A."/>
            <person name="Tallon L."/>
            <person name="Jackson J."/>
            <person name="Pai G."/>
            <person name="Aken S.V."/>
            <person name="Utterback T."/>
            <person name="Reidmuller S."/>
            <person name="Feldblyum T."/>
            <person name="Hsiao J."/>
            <person name="Zismann V."/>
            <person name="Iobst S."/>
            <person name="de Vazeille A.R."/>
            <person name="Buell C.R."/>
            <person name="Ying K."/>
            <person name="Li Y."/>
            <person name="Lu T."/>
            <person name="Huang Y."/>
            <person name="Zhao Q."/>
            <person name="Feng Q."/>
            <person name="Zhang L."/>
            <person name="Zhu J."/>
            <person name="Weng Q."/>
            <person name="Mu J."/>
            <person name="Lu Y."/>
            <person name="Fan D."/>
            <person name="Liu Y."/>
            <person name="Guan J."/>
            <person name="Zhang Y."/>
            <person name="Yu S."/>
            <person name="Liu X."/>
            <person name="Zhang Y."/>
            <person name="Hong G."/>
            <person name="Han B."/>
            <person name="Choisne N."/>
            <person name="Demange N."/>
            <person name="Orjeda G."/>
            <person name="Samain S."/>
            <person name="Cattolico L."/>
            <person name="Pelletier E."/>
            <person name="Couloux A."/>
            <person name="Segurens B."/>
            <person name="Wincker P."/>
            <person name="D'Hont A."/>
            <person name="Scarpelli C."/>
            <person name="Weissenbach J."/>
            <person name="Salanoubat M."/>
            <person name="Quetier F."/>
            <person name="Yu Y."/>
            <person name="Kim H.R."/>
            <person name="Rambo T."/>
            <person name="Currie J."/>
            <person name="Collura K."/>
            <person name="Luo M."/>
            <person name="Yang T."/>
            <person name="Ammiraju J.S.S."/>
            <person name="Engler F."/>
            <person name="Soderlund C."/>
            <person name="Wing R.A."/>
            <person name="Palmer L.E."/>
            <person name="de la Bastide M."/>
            <person name="Spiegel L."/>
            <person name="Nascimento L."/>
            <person name="Zutavern T."/>
            <person name="O'Shaughnessy A."/>
            <person name="Dike S."/>
            <person name="Dedhia N."/>
            <person name="Preston R."/>
            <person name="Balija V."/>
            <person name="McCombie W.R."/>
            <person name="Chow T."/>
            <person name="Chen H."/>
            <person name="Chung M."/>
            <person name="Chen C."/>
            <person name="Shaw J."/>
            <person name="Wu H."/>
            <person name="Hsiao K."/>
            <person name="Chao Y."/>
            <person name="Chu M."/>
            <person name="Cheng C."/>
            <person name="Hour A."/>
            <person name="Lee P."/>
            <person name="Lin S."/>
            <person name="Lin Y."/>
            <person name="Liou J."/>
            <person name="Liu S."/>
            <person name="Hsing Y."/>
            <person name="Raghuvanshi S."/>
            <person name="Mohanty A."/>
            <person name="Bharti A.K."/>
            <person name="Gaur A."/>
            <person name="Gupta V."/>
            <person name="Kumar D."/>
            <person name="Ravi V."/>
            <person name="Vij S."/>
            <person name="Kapur A."/>
            <person name="Khurana P."/>
            <person name="Khurana P."/>
            <person name="Khurana J.P."/>
            <person name="Tyagi A.K."/>
            <person name="Gaikwad K."/>
            <person name="Singh A."/>
            <person name="Dalal V."/>
            <person name="Srivastava S."/>
            <person name="Dixit A."/>
            <person name="Pal A.K."/>
            <person name="Ghazi I.A."/>
            <person name="Yadav M."/>
            <person name="Pandit A."/>
            <person name="Bhargava A."/>
            <person name="Sureshbabu K."/>
            <person name="Batra K."/>
            <person name="Sharma T.R."/>
            <person name="Mohapatra T."/>
            <person name="Singh N.K."/>
            <person name="Messing J."/>
            <person name="Nelson A.B."/>
            <person name="Fuks G."/>
            <person name="Kavchok S."/>
            <person name="Keizer G."/>
            <person name="Linton E."/>
            <person name="Llaca V."/>
            <person name="Song R."/>
            <person name="Tanyolac B."/>
            <person name="Young S."/>
            <person name="Ho-Il K."/>
            <person name="Hahn J.H."/>
            <person name="Sangsakoo G."/>
            <person name="Vanavichit A."/>
            <person name="de Mattos Luiz.A.T."/>
            <person name="Zimmer P.D."/>
            <person name="Malone G."/>
            <person name="Dellagostin O."/>
            <person name="de Oliveira A.C."/>
            <person name="Bevan M."/>
            <person name="Bancroft I."/>
            <person name="Minx P."/>
            <person name="Cordum H."/>
            <person name="Wilson R."/>
            <person name="Cheng Z."/>
            <person name="Jin W."/>
            <person name="Jiang J."/>
            <person name="Leong S.A."/>
            <person name="Iwama H."/>
            <person name="Gojobori T."/>
            <person name="Itoh T."/>
            <person name="Niimura Y."/>
            <person name="Fujii Y."/>
            <person name="Habara T."/>
            <person name="Sakai H."/>
            <person name="Sato Y."/>
            <person name="Wilson G."/>
            <person name="Kumar K."/>
            <person name="McCouch S."/>
            <person name="Juretic N."/>
            <person name="Hoen D."/>
            <person name="Wright S."/>
            <person name="Bruskiewich R."/>
            <person name="Bureau T."/>
            <person name="Miyao A."/>
            <person name="Hirochika H."/>
            <person name="Nishikawa T."/>
            <person name="Kadowaki K."/>
            <person name="Sugiura M."/>
            <person name="Burr B."/>
            <person name="Sasaki T."/>
        </authorList>
    </citation>
    <scope>NUCLEOTIDE SEQUENCE [LARGE SCALE GENOMIC DNA]</scope>
    <source>
        <strain evidence="3">cv. Nipponbare</strain>
    </source>
</reference>